<name>A0A6J5QL45_9CAUD</name>
<sequence length="108" mass="12404">MSTTMNRFAGWTTTQLHGKTVWVESFEAVVHFQRKEAATKDMMALRTMELMAVKAEVNSATQNLLDYVRRQMVETNKKIIAANRKAQSKGWYVIDDERMQTYLKGVAA</sequence>
<organism evidence="1">
    <name type="scientific">uncultured Caudovirales phage</name>
    <dbReference type="NCBI Taxonomy" id="2100421"/>
    <lineage>
        <taxon>Viruses</taxon>
        <taxon>Duplodnaviria</taxon>
        <taxon>Heunggongvirae</taxon>
        <taxon>Uroviricota</taxon>
        <taxon>Caudoviricetes</taxon>
        <taxon>Peduoviridae</taxon>
        <taxon>Maltschvirus</taxon>
        <taxon>Maltschvirus maltsch</taxon>
    </lineage>
</organism>
<reference evidence="1" key="1">
    <citation type="submission" date="2020-05" db="EMBL/GenBank/DDBJ databases">
        <authorList>
            <person name="Chiriac C."/>
            <person name="Salcher M."/>
            <person name="Ghai R."/>
            <person name="Kavagutti S V."/>
        </authorList>
    </citation>
    <scope>NUCLEOTIDE SEQUENCE</scope>
</reference>
<proteinExistence type="predicted"/>
<accession>A0A6J5QL45</accession>
<gene>
    <name evidence="1" type="ORF">UFOVP1071_53</name>
</gene>
<dbReference type="EMBL" id="LR797022">
    <property type="protein sequence ID" value="CAB4181668.1"/>
    <property type="molecule type" value="Genomic_DNA"/>
</dbReference>
<protein>
    <submittedName>
        <fullName evidence="1">Uncharacterized protein</fullName>
    </submittedName>
</protein>
<evidence type="ECO:0000313" key="1">
    <source>
        <dbReference type="EMBL" id="CAB4181668.1"/>
    </source>
</evidence>